<dbReference type="CDD" id="cd06170">
    <property type="entry name" value="LuxR_C_like"/>
    <property type="match status" value="1"/>
</dbReference>
<dbReference type="SMART" id="SM00421">
    <property type="entry name" value="HTH_LUXR"/>
    <property type="match status" value="1"/>
</dbReference>
<sequence>MPIEELGSAPRSVHEGGRAVGPELALTFREAENSLKERERKVLKQAAEGLSAGDIAKRLYLSPGTVRNYLSEAIQKLEAKNRIDAIGIAEKNGWLD</sequence>
<dbReference type="PANTHER" id="PTHR43214:SF42">
    <property type="entry name" value="TRANSCRIPTIONAL REGULATORY PROTEIN DESR"/>
    <property type="match status" value="1"/>
</dbReference>
<keyword evidence="2" id="KW-0238">DNA-binding</keyword>
<dbReference type="Proteomes" id="UP000323257">
    <property type="component" value="Unassembled WGS sequence"/>
</dbReference>
<evidence type="ECO:0000259" key="4">
    <source>
        <dbReference type="PROSITE" id="PS50043"/>
    </source>
</evidence>
<evidence type="ECO:0000256" key="2">
    <source>
        <dbReference type="ARBA" id="ARBA00023125"/>
    </source>
</evidence>
<dbReference type="PANTHER" id="PTHR43214">
    <property type="entry name" value="TWO-COMPONENT RESPONSE REGULATOR"/>
    <property type="match status" value="1"/>
</dbReference>
<proteinExistence type="predicted"/>
<feature type="domain" description="HTH luxR-type" evidence="4">
    <location>
        <begin position="28"/>
        <end position="93"/>
    </location>
</feature>
<keyword evidence="1" id="KW-0805">Transcription regulation</keyword>
<protein>
    <submittedName>
        <fullName evidence="5">Two-component system response regulator DesR</fullName>
    </submittedName>
</protein>
<dbReference type="GO" id="GO:0003677">
    <property type="term" value="F:DNA binding"/>
    <property type="evidence" value="ECO:0007669"/>
    <property type="project" value="UniProtKB-KW"/>
</dbReference>
<comment type="caution">
    <text evidence="5">The sequence shown here is derived from an EMBL/GenBank/DDBJ whole genome shotgun (WGS) entry which is preliminary data.</text>
</comment>
<dbReference type="Pfam" id="PF00196">
    <property type="entry name" value="GerE"/>
    <property type="match status" value="1"/>
</dbReference>
<dbReference type="Gene3D" id="1.10.10.10">
    <property type="entry name" value="Winged helix-like DNA-binding domain superfamily/Winged helix DNA-binding domain"/>
    <property type="match status" value="1"/>
</dbReference>
<evidence type="ECO:0000256" key="3">
    <source>
        <dbReference type="ARBA" id="ARBA00023163"/>
    </source>
</evidence>
<dbReference type="GO" id="GO:0006355">
    <property type="term" value="P:regulation of DNA-templated transcription"/>
    <property type="evidence" value="ECO:0007669"/>
    <property type="project" value="InterPro"/>
</dbReference>
<dbReference type="AlphaFoldDB" id="A0A5S5BYK2"/>
<dbReference type="InterPro" id="IPR000792">
    <property type="entry name" value="Tscrpt_reg_LuxR_C"/>
</dbReference>
<accession>A0A5S5BYK2</accession>
<dbReference type="SUPFAM" id="SSF46894">
    <property type="entry name" value="C-terminal effector domain of the bipartite response regulators"/>
    <property type="match status" value="1"/>
</dbReference>
<keyword evidence="3" id="KW-0804">Transcription</keyword>
<gene>
    <name evidence="5" type="ORF">BCM02_111240</name>
</gene>
<dbReference type="InterPro" id="IPR036388">
    <property type="entry name" value="WH-like_DNA-bd_sf"/>
</dbReference>
<dbReference type="InterPro" id="IPR016032">
    <property type="entry name" value="Sig_transdc_resp-reg_C-effctor"/>
</dbReference>
<name>A0A5S5BYK2_9BACL</name>
<dbReference type="RefSeq" id="WP_246183579.1">
    <property type="nucleotide sequence ID" value="NZ_VNHS01000011.1"/>
</dbReference>
<dbReference type="PROSITE" id="PS50043">
    <property type="entry name" value="HTH_LUXR_2"/>
    <property type="match status" value="1"/>
</dbReference>
<dbReference type="EMBL" id="VNHS01000011">
    <property type="protein sequence ID" value="TYP70733.1"/>
    <property type="molecule type" value="Genomic_DNA"/>
</dbReference>
<organism evidence="5 6">
    <name type="scientific">Paenibacillus methanolicus</name>
    <dbReference type="NCBI Taxonomy" id="582686"/>
    <lineage>
        <taxon>Bacteria</taxon>
        <taxon>Bacillati</taxon>
        <taxon>Bacillota</taxon>
        <taxon>Bacilli</taxon>
        <taxon>Bacillales</taxon>
        <taxon>Paenibacillaceae</taxon>
        <taxon>Paenibacillus</taxon>
    </lineage>
</organism>
<dbReference type="PRINTS" id="PR00038">
    <property type="entry name" value="HTHLUXR"/>
</dbReference>
<dbReference type="InterPro" id="IPR039420">
    <property type="entry name" value="WalR-like"/>
</dbReference>
<evidence type="ECO:0000313" key="5">
    <source>
        <dbReference type="EMBL" id="TYP70733.1"/>
    </source>
</evidence>
<evidence type="ECO:0000256" key="1">
    <source>
        <dbReference type="ARBA" id="ARBA00023015"/>
    </source>
</evidence>
<evidence type="ECO:0000313" key="6">
    <source>
        <dbReference type="Proteomes" id="UP000323257"/>
    </source>
</evidence>
<reference evidence="5 6" key="1">
    <citation type="submission" date="2019-07" db="EMBL/GenBank/DDBJ databases">
        <title>Genomic Encyclopedia of Type Strains, Phase III (KMG-III): the genomes of soil and plant-associated and newly described type strains.</title>
        <authorList>
            <person name="Whitman W."/>
        </authorList>
    </citation>
    <scope>NUCLEOTIDE SEQUENCE [LARGE SCALE GENOMIC DNA]</scope>
    <source>
        <strain evidence="5 6">BL24</strain>
    </source>
</reference>
<keyword evidence="6" id="KW-1185">Reference proteome</keyword>